<gene>
    <name evidence="1" type="ORF">ATK86_5869</name>
</gene>
<dbReference type="AlphaFoldDB" id="A0A2N3VIG8"/>
<comment type="caution">
    <text evidence="1">The sequence shown here is derived from an EMBL/GenBank/DDBJ whole genome shotgun (WGS) entry which is preliminary data.</text>
</comment>
<dbReference type="EMBL" id="PJMW01000002">
    <property type="protein sequence ID" value="PKV81404.1"/>
    <property type="molecule type" value="Genomic_DNA"/>
</dbReference>
<reference evidence="1 2" key="1">
    <citation type="submission" date="2017-12" db="EMBL/GenBank/DDBJ databases">
        <title>Sequencing the genomes of 1000 Actinobacteria strains.</title>
        <authorList>
            <person name="Klenk H.-P."/>
        </authorList>
    </citation>
    <scope>NUCLEOTIDE SEQUENCE [LARGE SCALE GENOMIC DNA]</scope>
    <source>
        <strain evidence="1 2">DSM 44489</strain>
    </source>
</reference>
<evidence type="ECO:0000313" key="2">
    <source>
        <dbReference type="Proteomes" id="UP000233766"/>
    </source>
</evidence>
<dbReference type="GeneID" id="97469687"/>
<evidence type="ECO:0000313" key="1">
    <source>
        <dbReference type="EMBL" id="PKV81404.1"/>
    </source>
</evidence>
<dbReference type="RefSeq" id="WP_101467137.1">
    <property type="nucleotide sequence ID" value="NZ_JBEZZV010000002.1"/>
</dbReference>
<name>A0A2N3VIG8_9NOCA</name>
<accession>A0A2N3VIG8</accession>
<dbReference type="OrthoDB" id="4774153at2"/>
<organism evidence="1 2">
    <name type="scientific">Nocardia fluminea</name>
    <dbReference type="NCBI Taxonomy" id="134984"/>
    <lineage>
        <taxon>Bacteria</taxon>
        <taxon>Bacillati</taxon>
        <taxon>Actinomycetota</taxon>
        <taxon>Actinomycetes</taxon>
        <taxon>Mycobacteriales</taxon>
        <taxon>Nocardiaceae</taxon>
        <taxon>Nocardia</taxon>
    </lineage>
</organism>
<dbReference type="Proteomes" id="UP000233766">
    <property type="component" value="Unassembled WGS sequence"/>
</dbReference>
<protein>
    <submittedName>
        <fullName evidence="1">Uncharacterized protein</fullName>
    </submittedName>
</protein>
<keyword evidence="2" id="KW-1185">Reference proteome</keyword>
<proteinExistence type="predicted"/>
<sequence length="121" mass="12832">MSTTAAPEAVKVPAEVEKSIVKFLAQHGGSGTAVLQYLGEQGVRITLVGADGILGDRVVGDMATAKALVERIDGLAETDEWDRELGSIVTPVATHWARMAGWVARQTKFPKARNAKLFTGA</sequence>